<dbReference type="Gene3D" id="3.50.50.60">
    <property type="entry name" value="FAD/NAD(P)-binding domain"/>
    <property type="match status" value="1"/>
</dbReference>
<evidence type="ECO:0000259" key="3">
    <source>
        <dbReference type="Pfam" id="PF01494"/>
    </source>
</evidence>
<dbReference type="InterPro" id="IPR002938">
    <property type="entry name" value="FAD-bd"/>
</dbReference>
<dbReference type="EMBL" id="JABENB010000003">
    <property type="protein sequence ID" value="NNG41054.1"/>
    <property type="molecule type" value="Genomic_DNA"/>
</dbReference>
<dbReference type="Proteomes" id="UP000557772">
    <property type="component" value="Unassembled WGS sequence"/>
</dbReference>
<reference evidence="4 5" key="1">
    <citation type="submission" date="2020-05" db="EMBL/GenBank/DDBJ databases">
        <title>Flexivirga sp. ID2601S isolated from air conditioner.</title>
        <authorList>
            <person name="Kim D.H."/>
        </authorList>
    </citation>
    <scope>NUCLEOTIDE SEQUENCE [LARGE SCALE GENOMIC DNA]</scope>
    <source>
        <strain evidence="4 5">ID2601S</strain>
    </source>
</reference>
<dbReference type="PANTHER" id="PTHR13789:SF309">
    <property type="entry name" value="PUTATIVE (AFU_ORTHOLOGUE AFUA_6G14510)-RELATED"/>
    <property type="match status" value="1"/>
</dbReference>
<organism evidence="4 5">
    <name type="scientific">Flexivirga aerilata</name>
    <dbReference type="NCBI Taxonomy" id="1656889"/>
    <lineage>
        <taxon>Bacteria</taxon>
        <taxon>Bacillati</taxon>
        <taxon>Actinomycetota</taxon>
        <taxon>Actinomycetes</taxon>
        <taxon>Micrococcales</taxon>
        <taxon>Dermacoccaceae</taxon>
        <taxon>Flexivirga</taxon>
    </lineage>
</organism>
<dbReference type="PRINTS" id="PR00420">
    <property type="entry name" value="RNGMNOXGNASE"/>
</dbReference>
<evidence type="ECO:0000256" key="2">
    <source>
        <dbReference type="ARBA" id="ARBA00023033"/>
    </source>
</evidence>
<evidence type="ECO:0000313" key="4">
    <source>
        <dbReference type="EMBL" id="NNG41054.1"/>
    </source>
</evidence>
<sequence>MTTRIAIVGGGIAGLTLAAALDPRRFEVVVHEAEPSRAGVGSALGLWSGARRVLRRIGALPSPVDRATQGSLFAVDGRRRARLRAAGPALVDRPALLAALDAAVPASVRRITEEVTDPTALDGDLVVGADGVRSRVRGLVQASAAGRIDTGYLTLRGIAPGAPKTTDIGEYWGRGLLAGVAAIRGERTYWFTAHRSELTEPLLAADAVDETRERFADAAPVIRRLLEEAGPETLATRLWVTPPMHRYVRDRHLVIGDAAHAMLPNLGRGACTAIVDAGTLAATLNLGHDLRRWEARRLPATQLARAGSAGVMRLASRAP</sequence>
<dbReference type="InterPro" id="IPR036188">
    <property type="entry name" value="FAD/NAD-bd_sf"/>
</dbReference>
<keyword evidence="5" id="KW-1185">Reference proteome</keyword>
<keyword evidence="1" id="KW-0560">Oxidoreductase</keyword>
<dbReference type="Pfam" id="PF13450">
    <property type="entry name" value="NAD_binding_8"/>
    <property type="match status" value="1"/>
</dbReference>
<dbReference type="InterPro" id="IPR050493">
    <property type="entry name" value="FAD-dep_Monooxygenase_BioMet"/>
</dbReference>
<proteinExistence type="predicted"/>
<gene>
    <name evidence="4" type="ORF">HJ588_17485</name>
</gene>
<dbReference type="RefSeq" id="WP_171157992.1">
    <property type="nucleotide sequence ID" value="NZ_JABENB010000003.1"/>
</dbReference>
<keyword evidence="2 4" id="KW-0503">Monooxygenase</keyword>
<accession>A0A849AJP5</accession>
<dbReference type="GO" id="GO:0004497">
    <property type="term" value="F:monooxygenase activity"/>
    <property type="evidence" value="ECO:0007669"/>
    <property type="project" value="UniProtKB-KW"/>
</dbReference>
<dbReference type="GO" id="GO:0071949">
    <property type="term" value="F:FAD binding"/>
    <property type="evidence" value="ECO:0007669"/>
    <property type="project" value="InterPro"/>
</dbReference>
<dbReference type="SUPFAM" id="SSF51905">
    <property type="entry name" value="FAD/NAD(P)-binding domain"/>
    <property type="match status" value="1"/>
</dbReference>
<evidence type="ECO:0000313" key="5">
    <source>
        <dbReference type="Proteomes" id="UP000557772"/>
    </source>
</evidence>
<comment type="caution">
    <text evidence="4">The sequence shown here is derived from an EMBL/GenBank/DDBJ whole genome shotgun (WGS) entry which is preliminary data.</text>
</comment>
<feature type="domain" description="FAD-binding" evidence="3">
    <location>
        <begin position="112"/>
        <end position="284"/>
    </location>
</feature>
<dbReference type="Pfam" id="PF01494">
    <property type="entry name" value="FAD_binding_3"/>
    <property type="match status" value="1"/>
</dbReference>
<evidence type="ECO:0000256" key="1">
    <source>
        <dbReference type="ARBA" id="ARBA00023002"/>
    </source>
</evidence>
<protein>
    <submittedName>
        <fullName evidence="4">FAD-dependent monooxygenase</fullName>
    </submittedName>
</protein>
<dbReference type="PANTHER" id="PTHR13789">
    <property type="entry name" value="MONOOXYGENASE"/>
    <property type="match status" value="1"/>
</dbReference>
<dbReference type="AlphaFoldDB" id="A0A849AJP5"/>
<name>A0A849AJP5_9MICO</name>